<dbReference type="EMBL" id="AMGY01000003">
    <property type="protein sequence ID" value="EXJ87439.1"/>
    <property type="molecule type" value="Genomic_DNA"/>
</dbReference>
<keyword evidence="3" id="KW-1185">Reference proteome</keyword>
<evidence type="ECO:0000259" key="1">
    <source>
        <dbReference type="Pfam" id="PF14832"/>
    </source>
</evidence>
<evidence type="ECO:0000313" key="2">
    <source>
        <dbReference type="EMBL" id="EXJ87439.1"/>
    </source>
</evidence>
<gene>
    <name evidence="2" type="ORF">A1O3_04399</name>
</gene>
<dbReference type="HOGENOM" id="CLU_088298_1_0_1"/>
<evidence type="ECO:0000313" key="3">
    <source>
        <dbReference type="Proteomes" id="UP000019478"/>
    </source>
</evidence>
<dbReference type="eggNOG" id="ENOG502SRAV">
    <property type="taxonomic scope" value="Eukaryota"/>
</dbReference>
<name>W9YYS6_9EURO</name>
<dbReference type="Proteomes" id="UP000019478">
    <property type="component" value="Unassembled WGS sequence"/>
</dbReference>
<dbReference type="AlphaFoldDB" id="W9YYS6"/>
<protein>
    <recommendedName>
        <fullName evidence="1">Tautomerase cis-CaaD-like domain-containing protein</fullName>
    </recommendedName>
</protein>
<dbReference type="InterPro" id="IPR028116">
    <property type="entry name" value="Cis-CaaD-like"/>
</dbReference>
<feature type="domain" description="Tautomerase cis-CaaD-like" evidence="1">
    <location>
        <begin position="1"/>
        <end position="140"/>
    </location>
</feature>
<dbReference type="GeneID" id="19168518"/>
<dbReference type="InterPro" id="IPR014347">
    <property type="entry name" value="Tautomerase/MIF_sf"/>
</dbReference>
<dbReference type="Gene3D" id="3.30.429.10">
    <property type="entry name" value="Macrophage Migration Inhibitory Factor"/>
    <property type="match status" value="1"/>
</dbReference>
<dbReference type="Pfam" id="PF14832">
    <property type="entry name" value="Tautomerase_3"/>
    <property type="match status" value="1"/>
</dbReference>
<dbReference type="RefSeq" id="XP_007732718.1">
    <property type="nucleotide sequence ID" value="XM_007734528.1"/>
</dbReference>
<dbReference type="OrthoDB" id="9981319at2759"/>
<sequence length="168" mass="19395">MPIYEFHHVLPLTAAHKSKLARAVTDWHSFTFRAPRFIVNCRFVDIQKLPSEDNYIGGKPFKSNKLFVSLRSGSGRTEEQYITMTQKLQAMWNGAVQDLEAEVEKDLKDIFILGTLDSAMERGWFLPMPGKFESWVKDNRPGFQKLADAGDLIFKDLMEEIEARPEFH</sequence>
<comment type="caution">
    <text evidence="2">The sequence shown here is derived from an EMBL/GenBank/DDBJ whole genome shotgun (WGS) entry which is preliminary data.</text>
</comment>
<reference evidence="2 3" key="1">
    <citation type="submission" date="2013-03" db="EMBL/GenBank/DDBJ databases">
        <title>The Genome Sequence of Capronia epimyces CBS 606.96.</title>
        <authorList>
            <consortium name="The Broad Institute Genomics Platform"/>
            <person name="Cuomo C."/>
            <person name="de Hoog S."/>
            <person name="Gorbushina A."/>
            <person name="Walker B."/>
            <person name="Young S.K."/>
            <person name="Zeng Q."/>
            <person name="Gargeya S."/>
            <person name="Fitzgerald M."/>
            <person name="Haas B."/>
            <person name="Abouelleil A."/>
            <person name="Allen A.W."/>
            <person name="Alvarado L."/>
            <person name="Arachchi H.M."/>
            <person name="Berlin A.M."/>
            <person name="Chapman S.B."/>
            <person name="Gainer-Dewar J."/>
            <person name="Goldberg J."/>
            <person name="Griggs A."/>
            <person name="Gujja S."/>
            <person name="Hansen M."/>
            <person name="Howarth C."/>
            <person name="Imamovic A."/>
            <person name="Ireland A."/>
            <person name="Larimer J."/>
            <person name="McCowan C."/>
            <person name="Murphy C."/>
            <person name="Pearson M."/>
            <person name="Poon T.W."/>
            <person name="Priest M."/>
            <person name="Roberts A."/>
            <person name="Saif S."/>
            <person name="Shea T."/>
            <person name="Sisk P."/>
            <person name="Sykes S."/>
            <person name="Wortman J."/>
            <person name="Nusbaum C."/>
            <person name="Birren B."/>
        </authorList>
    </citation>
    <scope>NUCLEOTIDE SEQUENCE [LARGE SCALE GENOMIC DNA]</scope>
    <source>
        <strain evidence="2 3">CBS 606.96</strain>
    </source>
</reference>
<proteinExistence type="predicted"/>
<organism evidence="2 3">
    <name type="scientific">Capronia epimyces CBS 606.96</name>
    <dbReference type="NCBI Taxonomy" id="1182542"/>
    <lineage>
        <taxon>Eukaryota</taxon>
        <taxon>Fungi</taxon>
        <taxon>Dikarya</taxon>
        <taxon>Ascomycota</taxon>
        <taxon>Pezizomycotina</taxon>
        <taxon>Eurotiomycetes</taxon>
        <taxon>Chaetothyriomycetidae</taxon>
        <taxon>Chaetothyriales</taxon>
        <taxon>Herpotrichiellaceae</taxon>
        <taxon>Capronia</taxon>
    </lineage>
</organism>
<accession>W9YYS6</accession>